<gene>
    <name evidence="2" type="ordered locus">Tresu_1615</name>
</gene>
<reference evidence="3" key="2">
    <citation type="submission" date="2011-04" db="EMBL/GenBank/DDBJ databases">
        <title>The complete genome of chromosome of Treponema succinifaciens DSM 2489.</title>
        <authorList>
            <person name="Lucas S."/>
            <person name="Copeland A."/>
            <person name="Lapidus A."/>
            <person name="Bruce D."/>
            <person name="Goodwin L."/>
            <person name="Pitluck S."/>
            <person name="Peters L."/>
            <person name="Kyrpides N."/>
            <person name="Mavromatis K."/>
            <person name="Ivanova N."/>
            <person name="Ovchinnikova G."/>
            <person name="Teshima H."/>
            <person name="Detter J.C."/>
            <person name="Tapia R."/>
            <person name="Han C."/>
            <person name="Land M."/>
            <person name="Hauser L."/>
            <person name="Markowitz V."/>
            <person name="Cheng J.-F."/>
            <person name="Hugenholtz P."/>
            <person name="Woyke T."/>
            <person name="Wu D."/>
            <person name="Gronow S."/>
            <person name="Wellnitz S."/>
            <person name="Brambilla E."/>
            <person name="Klenk H.-P."/>
            <person name="Eisen J.A."/>
        </authorList>
    </citation>
    <scope>NUCLEOTIDE SEQUENCE [LARGE SCALE GENOMIC DNA]</scope>
    <source>
        <strain evidence="3">ATCC 33096 / DSM 2489 / 6091</strain>
    </source>
</reference>
<dbReference type="OrthoDB" id="356096at2"/>
<reference evidence="2 3" key="1">
    <citation type="journal article" date="2011" name="Stand. Genomic Sci.">
        <title>Complete genome sequence of Treponema succinifaciens type strain (6091).</title>
        <authorList>
            <person name="Han C."/>
            <person name="Gronow S."/>
            <person name="Teshima H."/>
            <person name="Lapidus A."/>
            <person name="Nolan M."/>
            <person name="Lucas S."/>
            <person name="Hammon N."/>
            <person name="Deshpande S."/>
            <person name="Cheng J.F."/>
            <person name="Zeytun A."/>
            <person name="Tapia R."/>
            <person name="Goodwin L."/>
            <person name="Pitluck S."/>
            <person name="Liolios K."/>
            <person name="Pagani I."/>
            <person name="Ivanova N."/>
            <person name="Mavromatis K."/>
            <person name="Mikhailova N."/>
            <person name="Huntemann M."/>
            <person name="Pati A."/>
            <person name="Chen A."/>
            <person name="Palaniappan K."/>
            <person name="Land M."/>
            <person name="Hauser L."/>
            <person name="Brambilla E.M."/>
            <person name="Rohde M."/>
            <person name="Goker M."/>
            <person name="Woyke T."/>
            <person name="Bristow J."/>
            <person name="Eisen J.A."/>
            <person name="Markowitz V."/>
            <person name="Hugenholtz P."/>
            <person name="Kyrpides N.C."/>
            <person name="Klenk H.P."/>
            <person name="Detter J.C."/>
        </authorList>
    </citation>
    <scope>NUCLEOTIDE SEQUENCE [LARGE SCALE GENOMIC DNA]</scope>
    <source>
        <strain evidence="3">ATCC 33096 / DSM 2489 / 6091</strain>
    </source>
</reference>
<feature type="chain" id="PRO_5003287246" description="DUF5723 domain-containing protein" evidence="1">
    <location>
        <begin position="21"/>
        <end position="416"/>
    </location>
</feature>
<keyword evidence="3" id="KW-1185">Reference proteome</keyword>
<dbReference type="GeneID" id="302998773"/>
<keyword evidence="1" id="KW-0732">Signal</keyword>
<proteinExistence type="predicted"/>
<dbReference type="HOGENOM" id="CLU_677818_0_0_12"/>
<evidence type="ECO:0008006" key="4">
    <source>
        <dbReference type="Google" id="ProtNLM"/>
    </source>
</evidence>
<accession>F2NVS7</accession>
<dbReference type="eggNOG" id="ENOG5032JB6">
    <property type="taxonomic scope" value="Bacteria"/>
</dbReference>
<dbReference type="KEGG" id="tsu:Tresu_1615"/>
<feature type="signal peptide" evidence="1">
    <location>
        <begin position="1"/>
        <end position="20"/>
    </location>
</feature>
<evidence type="ECO:0000313" key="3">
    <source>
        <dbReference type="Proteomes" id="UP000006852"/>
    </source>
</evidence>
<organism evidence="2 3">
    <name type="scientific">Treponema succinifaciens (strain ATCC 33096 / DSM 2489 / 6091)</name>
    <dbReference type="NCBI Taxonomy" id="869209"/>
    <lineage>
        <taxon>Bacteria</taxon>
        <taxon>Pseudomonadati</taxon>
        <taxon>Spirochaetota</taxon>
        <taxon>Spirochaetia</taxon>
        <taxon>Spirochaetales</taxon>
        <taxon>Treponemataceae</taxon>
        <taxon>Treponema</taxon>
    </lineage>
</organism>
<evidence type="ECO:0000256" key="1">
    <source>
        <dbReference type="SAM" id="SignalP"/>
    </source>
</evidence>
<evidence type="ECO:0000313" key="2">
    <source>
        <dbReference type="EMBL" id="AEB14514.1"/>
    </source>
</evidence>
<dbReference type="Proteomes" id="UP000006852">
    <property type="component" value="Chromosome"/>
</dbReference>
<name>F2NVS7_TRES6</name>
<dbReference type="AlphaFoldDB" id="F2NVS7"/>
<sequence length="416" mass="45789">MKRFLCAAAISISAALNLFAFESPYFNGYTGFLSGIQNEYDSESFDPAFTGETFFAGQIDFGGKLFLRGEFYAKANDIFKYDSLNGDTPNSYLRVEELSATYTVNSAHASHYISLYYGNFEPVGSDLFLQRQFGIKPIRSSFTESFRGLAGASYYPLYAQGIGYTFHPEGNFAAGINLYKNKAAEDENQDDVLNLDLRIASLAGISTIDFSAGLALPSEVNSEDNDALVYIKELQLHGGLNFLIGNRNTTSLLIQGGVNKYILRKDNSDSDSDSDKIEMKDIWAFVEPRAQGKYISIDTSGFIFPAEAAEDMIFLRNIIRRYPGTENVLGMNLNIHTDRLYAGATRLSVGAHTTFAVSRIDPDGDDKQENSLCISPYAGIEILGGTLNASVSVNLLDLKSDPEKSYSATIGFKTKF</sequence>
<dbReference type="EMBL" id="CP002631">
    <property type="protein sequence ID" value="AEB14514.1"/>
    <property type="molecule type" value="Genomic_DNA"/>
</dbReference>
<protein>
    <recommendedName>
        <fullName evidence="4">DUF5723 domain-containing protein</fullName>
    </recommendedName>
</protein>
<dbReference type="STRING" id="869209.Tresu_1615"/>
<dbReference type="RefSeq" id="WP_013701795.1">
    <property type="nucleotide sequence ID" value="NC_015385.1"/>
</dbReference>